<feature type="domain" description="Peptidase M20 dimerisation" evidence="4">
    <location>
        <begin position="167"/>
        <end position="259"/>
    </location>
</feature>
<dbReference type="PANTHER" id="PTHR43808:SF9">
    <property type="entry name" value="BLL0789 PROTEIN"/>
    <property type="match status" value="1"/>
</dbReference>
<dbReference type="Proteomes" id="UP000319769">
    <property type="component" value="Unassembled WGS sequence"/>
</dbReference>
<sequence length="365" mass="38272">MTEDLRALVGLETPSEDKELLDAGLSGIRRWLTRRLGEPAESHRHDGGEHGDVLEVLYAGEVPGEVLFLCHYDTVWPAGTLANWPFEVVDGKASGPGAFDMKSGIVQAVWSVRCARALGLPLPAVRFLLTGDEEVGSPAGRAHIERLSAGVRATLVLEASLDGAVKTGRKGVGLFDVVVHGVEAHAGLEPDAGASAIHELAMLIPEIAALGDKARGTTVNAGLISGGTARNVVAGQAWCALDVRVASVAEMRRVDAALARLRPSDPRARVTLRGEWNRPPMVPNPPSQRLFKLAHQVAAELGFALGEVSVGGASDANLVSALGRPVLDGLGGLGGGAHARHEHVLLEHLPRRTALLTNLLVALGT</sequence>
<dbReference type="InterPro" id="IPR017150">
    <property type="entry name" value="Pept_M20_glutamate_carboxypep"/>
</dbReference>
<feature type="active site" description="Proton acceptor" evidence="3">
    <location>
        <position position="133"/>
    </location>
</feature>
<dbReference type="CDD" id="cd03885">
    <property type="entry name" value="M20_CPDG2"/>
    <property type="match status" value="1"/>
</dbReference>
<evidence type="ECO:0000256" key="1">
    <source>
        <dbReference type="ARBA" id="ARBA00022723"/>
    </source>
</evidence>
<dbReference type="GO" id="GO:0016787">
    <property type="term" value="F:hydrolase activity"/>
    <property type="evidence" value="ECO:0007669"/>
    <property type="project" value="UniProtKB-KW"/>
</dbReference>
<accession>A0A5N0UMQ7</accession>
<dbReference type="InterPro" id="IPR002933">
    <property type="entry name" value="Peptidase_M20"/>
</dbReference>
<dbReference type="OrthoDB" id="9783294at2"/>
<keyword evidence="6" id="KW-1185">Reference proteome</keyword>
<dbReference type="Pfam" id="PF01546">
    <property type="entry name" value="Peptidase_M20"/>
    <property type="match status" value="1"/>
</dbReference>
<gene>
    <name evidence="5" type="ORF">FPZ12_041605</name>
</gene>
<organism evidence="5 6">
    <name type="scientific">Amycolatopsis acidicola</name>
    <dbReference type="NCBI Taxonomy" id="2596893"/>
    <lineage>
        <taxon>Bacteria</taxon>
        <taxon>Bacillati</taxon>
        <taxon>Actinomycetota</taxon>
        <taxon>Actinomycetes</taxon>
        <taxon>Pseudonocardiales</taxon>
        <taxon>Pseudonocardiaceae</taxon>
        <taxon>Amycolatopsis</taxon>
    </lineage>
</organism>
<evidence type="ECO:0000313" key="5">
    <source>
        <dbReference type="EMBL" id="KAA9150276.1"/>
    </source>
</evidence>
<dbReference type="Gene3D" id="3.40.630.10">
    <property type="entry name" value="Zn peptidases"/>
    <property type="match status" value="1"/>
</dbReference>
<protein>
    <submittedName>
        <fullName evidence="5">M20 family metallopeptidase</fullName>
    </submittedName>
</protein>
<evidence type="ECO:0000313" key="6">
    <source>
        <dbReference type="Proteomes" id="UP000319769"/>
    </source>
</evidence>
<dbReference type="PIRSF" id="PIRSF037238">
    <property type="entry name" value="Carboxypeptidase_G2"/>
    <property type="match status" value="1"/>
</dbReference>
<dbReference type="RefSeq" id="WP_144761846.1">
    <property type="nucleotide sequence ID" value="NZ_VMNW02000121.1"/>
</dbReference>
<comment type="caution">
    <text evidence="5">The sequence shown here is derived from an EMBL/GenBank/DDBJ whole genome shotgun (WGS) entry which is preliminary data.</text>
</comment>
<dbReference type="InterPro" id="IPR036264">
    <property type="entry name" value="Bact_exopeptidase_dim_dom"/>
</dbReference>
<evidence type="ECO:0000256" key="2">
    <source>
        <dbReference type="ARBA" id="ARBA00022801"/>
    </source>
</evidence>
<dbReference type="InterPro" id="IPR050072">
    <property type="entry name" value="Peptidase_M20A"/>
</dbReference>
<proteinExistence type="predicted"/>
<name>A0A5N0UMQ7_9PSEU</name>
<feature type="active site" evidence="3">
    <location>
        <position position="73"/>
    </location>
</feature>
<dbReference type="GO" id="GO:0046872">
    <property type="term" value="F:metal ion binding"/>
    <property type="evidence" value="ECO:0007669"/>
    <property type="project" value="UniProtKB-KW"/>
</dbReference>
<keyword evidence="1" id="KW-0479">Metal-binding</keyword>
<dbReference type="Pfam" id="PF07687">
    <property type="entry name" value="M20_dimer"/>
    <property type="match status" value="1"/>
</dbReference>
<dbReference type="PANTHER" id="PTHR43808">
    <property type="entry name" value="ACETYLORNITHINE DEACETYLASE"/>
    <property type="match status" value="1"/>
</dbReference>
<dbReference type="EMBL" id="VMNW02000121">
    <property type="protein sequence ID" value="KAA9150276.1"/>
    <property type="molecule type" value="Genomic_DNA"/>
</dbReference>
<reference evidence="5" key="1">
    <citation type="submission" date="2019-09" db="EMBL/GenBank/DDBJ databases">
        <authorList>
            <person name="Teo W.F.A."/>
            <person name="Duangmal K."/>
        </authorList>
    </citation>
    <scope>NUCLEOTIDE SEQUENCE [LARGE SCALE GENOMIC DNA]</scope>
    <source>
        <strain evidence="5">K81G1</strain>
    </source>
</reference>
<evidence type="ECO:0000259" key="4">
    <source>
        <dbReference type="Pfam" id="PF07687"/>
    </source>
</evidence>
<evidence type="ECO:0000256" key="3">
    <source>
        <dbReference type="PIRSR" id="PIRSR037238-1"/>
    </source>
</evidence>
<dbReference type="SUPFAM" id="SSF55031">
    <property type="entry name" value="Bacterial exopeptidase dimerisation domain"/>
    <property type="match status" value="1"/>
</dbReference>
<dbReference type="SUPFAM" id="SSF53187">
    <property type="entry name" value="Zn-dependent exopeptidases"/>
    <property type="match status" value="1"/>
</dbReference>
<dbReference type="AlphaFoldDB" id="A0A5N0UMQ7"/>
<keyword evidence="2" id="KW-0378">Hydrolase</keyword>
<dbReference type="InterPro" id="IPR011650">
    <property type="entry name" value="Peptidase_M20_dimer"/>
</dbReference>
<dbReference type="Gene3D" id="3.30.70.360">
    <property type="match status" value="1"/>
</dbReference>